<reference evidence="8" key="1">
    <citation type="submission" date="2025-08" db="UniProtKB">
        <authorList>
            <consortium name="RefSeq"/>
        </authorList>
    </citation>
    <scope>IDENTIFICATION</scope>
</reference>
<dbReference type="InterPro" id="IPR001356">
    <property type="entry name" value="HD"/>
</dbReference>
<dbReference type="Pfam" id="PF00046">
    <property type="entry name" value="Homeodomain"/>
    <property type="match status" value="1"/>
</dbReference>
<dbReference type="RefSeq" id="XP_021115077.1">
    <property type="nucleotide sequence ID" value="XM_021259418.1"/>
</dbReference>
<feature type="compositionally biased region" description="Basic and acidic residues" evidence="5">
    <location>
        <begin position="1"/>
        <end position="20"/>
    </location>
</feature>
<dbReference type="Proteomes" id="UP000694906">
    <property type="component" value="Unplaced"/>
</dbReference>
<dbReference type="SUPFAM" id="SSF46689">
    <property type="entry name" value="Homeodomain-like"/>
    <property type="match status" value="1"/>
</dbReference>
<keyword evidence="7" id="KW-1185">Reference proteome</keyword>
<keyword evidence="3 4" id="KW-0238">DNA-binding</keyword>
<comment type="subcellular location">
    <subcellularLocation>
        <location evidence="1 3 4">Nucleus</location>
    </subcellularLocation>
</comment>
<feature type="region of interest" description="Disordered" evidence="5">
    <location>
        <begin position="1"/>
        <end position="33"/>
    </location>
</feature>
<feature type="region of interest" description="Disordered" evidence="5">
    <location>
        <begin position="306"/>
        <end position="325"/>
    </location>
</feature>
<dbReference type="GO" id="GO:0005634">
    <property type="term" value="C:nucleus"/>
    <property type="evidence" value="ECO:0007669"/>
    <property type="project" value="UniProtKB-SubCell"/>
</dbReference>
<feature type="compositionally biased region" description="Basic residues" evidence="5">
    <location>
        <begin position="21"/>
        <end position="31"/>
    </location>
</feature>
<gene>
    <name evidence="8" type="primary">LOC110349535</name>
</gene>
<keyword evidence="2 3" id="KW-0539">Nucleus</keyword>
<evidence type="ECO:0000313" key="8">
    <source>
        <dbReference type="RefSeq" id="XP_021115077.1"/>
    </source>
</evidence>
<dbReference type="PANTHER" id="PTHR24341">
    <property type="entry name" value="HOMEOBOX PROTEIN ENGRAILED"/>
    <property type="match status" value="1"/>
</dbReference>
<dbReference type="GO" id="GO:0000978">
    <property type="term" value="F:RNA polymerase II cis-regulatory region sequence-specific DNA binding"/>
    <property type="evidence" value="ECO:0007669"/>
    <property type="project" value="TreeGrafter"/>
</dbReference>
<dbReference type="Gene3D" id="1.10.10.60">
    <property type="entry name" value="Homeodomain-like"/>
    <property type="match status" value="1"/>
</dbReference>
<evidence type="ECO:0000256" key="1">
    <source>
        <dbReference type="ARBA" id="ARBA00004123"/>
    </source>
</evidence>
<name>A0AAX6SYM1_HETGA</name>
<feature type="compositionally biased region" description="Polar residues" evidence="5">
    <location>
        <begin position="105"/>
        <end position="124"/>
    </location>
</feature>
<dbReference type="InterPro" id="IPR009057">
    <property type="entry name" value="Homeodomain-like_sf"/>
</dbReference>
<evidence type="ECO:0000313" key="7">
    <source>
        <dbReference type="Proteomes" id="UP000694906"/>
    </source>
</evidence>
<dbReference type="PANTHER" id="PTHR24341:SF1">
    <property type="entry name" value="CYTOPLASMIC POLYADENYLATED HOMEOBOX-LIKE PROTEIN"/>
    <property type="match status" value="1"/>
</dbReference>
<keyword evidence="3 4" id="KW-0371">Homeobox</keyword>
<sequence>MEAKGSSAKKDDLNETQERQHGRRKARPPHRFTKDELQILKQAFEENPYPTFTTKQELAKQLHCHLYVIQNWFQDRRYRLPPREKKRLFAIWKLNGFCVKRSQPLGSANSQVQSDNSSMNQTSLHDQETLPYRAGYSSLETQMIPSGHVGSGDSLVTGINREPRYPLEYQGAPASGPSCAYTPYSFIYPYPSMQCFESARYEARQSQNALPFFPHYAFTGQETGHQQEKYKAPDQYSVFQGQQPNNWGYHMQQLSQPQYYQENYQLPFQGQFFPYQNPSVLEQQEPNLPSEQQSNGGALSSLLQQAPVQRADRPPQLLGQGKQQVHAEHSGFEIQHFQNGVFPDVHF</sequence>
<dbReference type="InterPro" id="IPR050720">
    <property type="entry name" value="Engrailed_Homeobox_TFs"/>
</dbReference>
<dbReference type="PROSITE" id="PS50071">
    <property type="entry name" value="HOMEOBOX_2"/>
    <property type="match status" value="1"/>
</dbReference>
<evidence type="ECO:0000256" key="3">
    <source>
        <dbReference type="PROSITE-ProRule" id="PRU00108"/>
    </source>
</evidence>
<feature type="DNA-binding region" description="Homeobox" evidence="3">
    <location>
        <begin position="25"/>
        <end position="84"/>
    </location>
</feature>
<evidence type="ECO:0000256" key="2">
    <source>
        <dbReference type="ARBA" id="ARBA00023242"/>
    </source>
</evidence>
<dbReference type="GO" id="GO:0000981">
    <property type="term" value="F:DNA-binding transcription factor activity, RNA polymerase II-specific"/>
    <property type="evidence" value="ECO:0007669"/>
    <property type="project" value="TreeGrafter"/>
</dbReference>
<dbReference type="GeneID" id="110349535"/>
<evidence type="ECO:0000256" key="4">
    <source>
        <dbReference type="RuleBase" id="RU000682"/>
    </source>
</evidence>
<dbReference type="SMART" id="SM00389">
    <property type="entry name" value="HOX"/>
    <property type="match status" value="1"/>
</dbReference>
<dbReference type="CDD" id="cd00086">
    <property type="entry name" value="homeodomain"/>
    <property type="match status" value="1"/>
</dbReference>
<dbReference type="AlphaFoldDB" id="A0AAX6SYM1"/>
<proteinExistence type="predicted"/>
<feature type="region of interest" description="Disordered" evidence="5">
    <location>
        <begin position="105"/>
        <end position="127"/>
    </location>
</feature>
<accession>A0AAX6SYM1</accession>
<protein>
    <submittedName>
        <fullName evidence="8">Pituitary homeobox 2-like</fullName>
    </submittedName>
</protein>
<evidence type="ECO:0000259" key="6">
    <source>
        <dbReference type="PROSITE" id="PS50071"/>
    </source>
</evidence>
<organism evidence="7 8">
    <name type="scientific">Heterocephalus glaber</name>
    <name type="common">Naked mole rat</name>
    <dbReference type="NCBI Taxonomy" id="10181"/>
    <lineage>
        <taxon>Eukaryota</taxon>
        <taxon>Metazoa</taxon>
        <taxon>Chordata</taxon>
        <taxon>Craniata</taxon>
        <taxon>Vertebrata</taxon>
        <taxon>Euteleostomi</taxon>
        <taxon>Mammalia</taxon>
        <taxon>Eutheria</taxon>
        <taxon>Euarchontoglires</taxon>
        <taxon>Glires</taxon>
        <taxon>Rodentia</taxon>
        <taxon>Hystricomorpha</taxon>
        <taxon>Bathyergidae</taxon>
        <taxon>Heterocephalus</taxon>
    </lineage>
</organism>
<feature type="domain" description="Homeobox" evidence="6">
    <location>
        <begin position="23"/>
        <end position="83"/>
    </location>
</feature>
<evidence type="ECO:0000256" key="5">
    <source>
        <dbReference type="SAM" id="MobiDB-lite"/>
    </source>
</evidence>